<keyword evidence="1" id="KW-0812">Transmembrane</keyword>
<keyword evidence="1" id="KW-0472">Membrane</keyword>
<gene>
    <name evidence="2" type="ORF">HNR45_000444</name>
</gene>
<dbReference type="EMBL" id="JACHHI010000002">
    <property type="protein sequence ID" value="MBB6477414.1"/>
    <property type="molecule type" value="Genomic_DNA"/>
</dbReference>
<proteinExistence type="predicted"/>
<protein>
    <submittedName>
        <fullName evidence="2">Uncharacterized protein</fullName>
    </submittedName>
</protein>
<dbReference type="AlphaFoldDB" id="A0A841QXT8"/>
<feature type="transmembrane region" description="Helical" evidence="1">
    <location>
        <begin position="31"/>
        <end position="53"/>
    </location>
</feature>
<sequence length="185" mass="18903">MAFGRVGEGFLMFGSKVGATLKLSARRISKWYYLAGATTCVVALCMLGAMPAAQPLAVAPAVSSGVTLSDSGANTLSISHRGHARQPFGAMTTAAEMGSSNTAAFDAAQEEIHSQAAVTATPAIIWNGTMTEGATTLALLTINGVPVTLAPGESYAGYTVTGMTTRDLTLAGPQGDLHLQPLEAQ</sequence>
<evidence type="ECO:0000313" key="3">
    <source>
        <dbReference type="Proteomes" id="UP000591941"/>
    </source>
</evidence>
<dbReference type="GeneID" id="93485723"/>
<reference evidence="2 3" key="1">
    <citation type="submission" date="2020-08" db="EMBL/GenBank/DDBJ databases">
        <title>Genomic Encyclopedia of Type Strains, Phase IV (KMG-IV): sequencing the most valuable type-strain genomes for metagenomic binning, comparative biology and taxonomic classification.</title>
        <authorList>
            <person name="Goeker M."/>
        </authorList>
    </citation>
    <scope>NUCLEOTIDE SEQUENCE [LARGE SCALE GENOMIC DNA]</scope>
    <source>
        <strain evidence="2 3">DSM 21255</strain>
    </source>
</reference>
<dbReference type="Proteomes" id="UP000591941">
    <property type="component" value="Unassembled WGS sequence"/>
</dbReference>
<organism evidence="2 3">
    <name type="scientific">Negativicoccus succinicivorans</name>
    <dbReference type="NCBI Taxonomy" id="620903"/>
    <lineage>
        <taxon>Bacteria</taxon>
        <taxon>Bacillati</taxon>
        <taxon>Bacillota</taxon>
        <taxon>Negativicutes</taxon>
        <taxon>Veillonellales</taxon>
        <taxon>Veillonellaceae</taxon>
        <taxon>Negativicoccus</taxon>
    </lineage>
</organism>
<evidence type="ECO:0000256" key="1">
    <source>
        <dbReference type="SAM" id="Phobius"/>
    </source>
</evidence>
<accession>A0A841QXT8</accession>
<keyword evidence="1" id="KW-1133">Transmembrane helix</keyword>
<name>A0A841QXT8_9FIRM</name>
<dbReference type="RefSeq" id="WP_159823138.1">
    <property type="nucleotide sequence ID" value="NZ_CABWNB010000003.1"/>
</dbReference>
<evidence type="ECO:0000313" key="2">
    <source>
        <dbReference type="EMBL" id="MBB6477414.1"/>
    </source>
</evidence>
<keyword evidence="3" id="KW-1185">Reference proteome</keyword>
<comment type="caution">
    <text evidence="2">The sequence shown here is derived from an EMBL/GenBank/DDBJ whole genome shotgun (WGS) entry which is preliminary data.</text>
</comment>